<feature type="region of interest" description="Disordered" evidence="1">
    <location>
        <begin position="348"/>
        <end position="440"/>
    </location>
</feature>
<feature type="compositionally biased region" description="Basic and acidic residues" evidence="1">
    <location>
        <begin position="702"/>
        <end position="720"/>
    </location>
</feature>
<name>A0A9P3HAX3_9FUNG</name>
<feature type="region of interest" description="Disordered" evidence="1">
    <location>
        <begin position="633"/>
        <end position="744"/>
    </location>
</feature>
<organism evidence="2 3">
    <name type="scientific">Entomortierella parvispora</name>
    <dbReference type="NCBI Taxonomy" id="205924"/>
    <lineage>
        <taxon>Eukaryota</taxon>
        <taxon>Fungi</taxon>
        <taxon>Fungi incertae sedis</taxon>
        <taxon>Mucoromycota</taxon>
        <taxon>Mortierellomycotina</taxon>
        <taxon>Mortierellomycetes</taxon>
        <taxon>Mortierellales</taxon>
        <taxon>Mortierellaceae</taxon>
        <taxon>Entomortierella</taxon>
    </lineage>
</organism>
<reference evidence="2" key="1">
    <citation type="submission" date="2021-11" db="EMBL/GenBank/DDBJ databases">
        <authorList>
            <person name="Herlambang A."/>
            <person name="Guo Y."/>
            <person name="Takashima Y."/>
            <person name="Nishizawa T."/>
        </authorList>
    </citation>
    <scope>NUCLEOTIDE SEQUENCE</scope>
    <source>
        <strain evidence="2">E1425</strain>
    </source>
</reference>
<dbReference type="OrthoDB" id="2444997at2759"/>
<feature type="compositionally biased region" description="Low complexity" evidence="1">
    <location>
        <begin position="276"/>
        <end position="304"/>
    </location>
</feature>
<proteinExistence type="predicted"/>
<gene>
    <name evidence="2" type="ORF">EMPS_05752</name>
</gene>
<feature type="compositionally biased region" description="Polar residues" evidence="1">
    <location>
        <begin position="370"/>
        <end position="380"/>
    </location>
</feature>
<reference evidence="2" key="2">
    <citation type="journal article" date="2022" name="Microbiol. Resour. Announc.">
        <title>Whole-Genome Sequence of Entomortierella parvispora E1425, a Mucoromycotan Fungus Associated with Burkholderiaceae-Related Endosymbiotic Bacteria.</title>
        <authorList>
            <person name="Herlambang A."/>
            <person name="Guo Y."/>
            <person name="Takashima Y."/>
            <person name="Narisawa K."/>
            <person name="Ohta H."/>
            <person name="Nishizawa T."/>
        </authorList>
    </citation>
    <scope>NUCLEOTIDE SEQUENCE</scope>
    <source>
        <strain evidence="2">E1425</strain>
    </source>
</reference>
<dbReference type="Proteomes" id="UP000827284">
    <property type="component" value="Unassembled WGS sequence"/>
</dbReference>
<feature type="compositionally biased region" description="Low complexity" evidence="1">
    <location>
        <begin position="226"/>
        <end position="244"/>
    </location>
</feature>
<evidence type="ECO:0000313" key="3">
    <source>
        <dbReference type="Proteomes" id="UP000827284"/>
    </source>
</evidence>
<keyword evidence="3" id="KW-1185">Reference proteome</keyword>
<comment type="caution">
    <text evidence="2">The sequence shown here is derived from an EMBL/GenBank/DDBJ whole genome shotgun (WGS) entry which is preliminary data.</text>
</comment>
<dbReference type="AlphaFoldDB" id="A0A9P3HAX3"/>
<feature type="region of interest" description="Disordered" evidence="1">
    <location>
        <begin position="823"/>
        <end position="847"/>
    </location>
</feature>
<feature type="compositionally biased region" description="Low complexity" evidence="1">
    <location>
        <begin position="251"/>
        <end position="262"/>
    </location>
</feature>
<accession>A0A9P3HAX3</accession>
<dbReference type="EMBL" id="BQFW01000008">
    <property type="protein sequence ID" value="GJJ73394.1"/>
    <property type="molecule type" value="Genomic_DNA"/>
</dbReference>
<sequence>MVPGARKLSVGSVQSRASSVYSVGSIGSVGTINGSGDGYGGGSSHSFYNLSKSCNNSSVDLNHFVQTTLPPPPAFPPTSTLASRTFTPPAQSPPPGSAYPALLPHRPVVVGSLYCNSNLSQSNLSLSRHNTCGNSLYSLGSNANSSSFSLASSQMSQFSQFSSGDKVQHAIGSMPAIGVPLPPSLLSSSRSSPNIGSSTSSFISPSHPFSASSSSLPLAASVNTPITTPATNTTKALSSASSLTSRHRSHPQPQSPQHQNRSSNKHTSIGIRKDNNNFNNSRPVSSSSSSDLALSPPTGSSSSPSPAPTNGAKANPSAVPDQYQLRPLLLPPVATLGLLPPRKKIEKSNTTSASILPPLNTKSLPRLPQKPSSVSVNSLSPAFVSGYSPSHSHLSSHSNTMMTSTSPSSAGSHSPAVSSPTSSAPSPNSNSNSSSSHQQQPFASLAITELVITEAQNLATIQRVAHALNQTMENTVNAGRKESATIRTLVDRWSDLMRVHAKFHDDIVAVNEDLRETASLINCMLVTLEPTLVDHGRDLSNALKKLIRRDQNSEHTFAEWDSALRQPFEHLSVYDDWMHRIDPQDNLCRDYRAHLNGLIYKIKMVTEANQHPRNMLRRLSTIAKTVINKRRTSLQLLNLPPTPETPSSMDMSSEYRKSQEEGIVDTPSTTAASTPVDKDGHSTFLPSPKTIQELDISPRPSYDQHRPQQEQKQQEHHEEQQQQQQQQHPDIQEDQEQEQEQERVRALETVMEPVSAQTLQLCPLTPLSPTFISTAVYLETTVTDFHVDERLPKAGDRTSTYLTPIKTQLSQLPTHQLPHRASAASDLSSAGTLAVSPSSPSPSTASGTMLLPMSNNNNNGSGCVANSVSSSSSSIRSKTSSTAETVITIRPQSSASTLNSSSSLIRQKFLAEKEARKATLRVGTCETIQARAECLQSPTASVHSAGLSSGGYTPGTGKGGYGAYYQARASFDATRVSPTRPVGDKANKPPVKSLISFWEQVSDPMEL</sequence>
<feature type="compositionally biased region" description="Low complexity" evidence="1">
    <location>
        <begin position="384"/>
        <end position="440"/>
    </location>
</feature>
<protein>
    <submittedName>
        <fullName evidence="2">Uncharacterized protein</fullName>
    </submittedName>
</protein>
<evidence type="ECO:0000313" key="2">
    <source>
        <dbReference type="EMBL" id="GJJ73394.1"/>
    </source>
</evidence>
<feature type="region of interest" description="Disordered" evidence="1">
    <location>
        <begin position="226"/>
        <end position="318"/>
    </location>
</feature>
<evidence type="ECO:0000256" key="1">
    <source>
        <dbReference type="SAM" id="MobiDB-lite"/>
    </source>
</evidence>